<protein>
    <submittedName>
        <fullName evidence="1">Uncharacterized protein</fullName>
    </submittedName>
</protein>
<dbReference type="RefSeq" id="WP_011856344.1">
    <property type="nucleotide sequence ID" value="NZ_MVIM01000005.1"/>
</dbReference>
<dbReference type="Proteomes" id="UP000192411">
    <property type="component" value="Unassembled WGS sequence"/>
</dbReference>
<evidence type="ECO:0000313" key="1">
    <source>
        <dbReference type="EMBL" id="ORB65721.1"/>
    </source>
</evidence>
<sequence>MTTPTATPSVDPFHDFWLPDYCPRCNPAGHHADRCVRLATQTEPDAVTWRGGRGLVCDYVCDGCGHQWRRADLWTAECAGFNPKQRRAA</sequence>
<evidence type="ECO:0000313" key="2">
    <source>
        <dbReference type="Proteomes" id="UP000192411"/>
    </source>
</evidence>
<keyword evidence="2" id="KW-1185">Reference proteome</keyword>
<dbReference type="OrthoDB" id="4567553at2"/>
<dbReference type="AlphaFoldDB" id="A0A1X0JSE8"/>
<dbReference type="STRING" id="75922.BST47_12325"/>
<organism evidence="1 2">
    <name type="scientific">Mycolicibacterium tusciae</name>
    <dbReference type="NCBI Taxonomy" id="75922"/>
    <lineage>
        <taxon>Bacteria</taxon>
        <taxon>Bacillati</taxon>
        <taxon>Actinomycetota</taxon>
        <taxon>Actinomycetes</taxon>
        <taxon>Mycobacteriales</taxon>
        <taxon>Mycobacteriaceae</taxon>
        <taxon>Mycolicibacterium</taxon>
    </lineage>
</organism>
<accession>A0A1X0JSE8</accession>
<proteinExistence type="predicted"/>
<gene>
    <name evidence="1" type="ORF">BST47_12325</name>
</gene>
<dbReference type="EMBL" id="MVIM01000005">
    <property type="protein sequence ID" value="ORB65721.1"/>
    <property type="molecule type" value="Genomic_DNA"/>
</dbReference>
<comment type="caution">
    <text evidence="1">The sequence shown here is derived from an EMBL/GenBank/DDBJ whole genome shotgun (WGS) entry which is preliminary data.</text>
</comment>
<reference evidence="1 2" key="1">
    <citation type="submission" date="2017-02" db="EMBL/GenBank/DDBJ databases">
        <title>The new phylogeny of genus Mycobacterium.</title>
        <authorList>
            <person name="Tortoli E."/>
            <person name="Trovato A."/>
            <person name="Cirillo D.M."/>
        </authorList>
    </citation>
    <scope>NUCLEOTIDE SEQUENCE [LARGE SCALE GENOMIC DNA]</scope>
    <source>
        <strain evidence="1 2">DSM 44338</strain>
    </source>
</reference>
<name>A0A1X0JSE8_9MYCO</name>